<protein>
    <submittedName>
        <fullName evidence="5">Asparaginase</fullName>
    </submittedName>
</protein>
<dbReference type="PANTHER" id="PTHR11707:SF28">
    <property type="entry name" value="60 KDA LYSOPHOSPHOLIPASE"/>
    <property type="match status" value="1"/>
</dbReference>
<dbReference type="InterPro" id="IPR027475">
    <property type="entry name" value="Asparaginase/glutaminase_AS2"/>
</dbReference>
<sequence length="310" mass="34026">EILVPGNLHSEWLNQVPEIARLAEIDVEIPFNMDSSNVSIAEWEILVDIVGRKMDRYDGFVIIHGTDTMAYTASALSFSLLNLRKPVILTGAQRPLARLRSDARGNLIDAIQVATMDIPEVAVVFGQSVLRGNRATKNSISSYKAFVSPNYPSLGKIGLNVELFRENMLLTPRPFRIDRGFSDEVVALYIFPGSDPRLFFPLLDSGTKAFLLIGFGAGNLPENDRSWIPFIEKATGKGQAVFLASSALHGRVDLELYAGAQEAARAGAVGVKGMTREAALVKLMKLCATYDDAGKIREYFFTDRAGEIEP</sequence>
<dbReference type="Gene3D" id="3.40.50.1170">
    <property type="entry name" value="L-asparaginase, N-terminal domain"/>
    <property type="match status" value="1"/>
</dbReference>
<evidence type="ECO:0000256" key="2">
    <source>
        <dbReference type="PROSITE-ProRule" id="PRU10100"/>
    </source>
</evidence>
<dbReference type="InterPro" id="IPR037152">
    <property type="entry name" value="L-asparaginase_N_sf"/>
</dbReference>
<feature type="domain" description="L-asparaginase N-terminal" evidence="3">
    <location>
        <begin position="9"/>
        <end position="166"/>
    </location>
</feature>
<dbReference type="InterPro" id="IPR041725">
    <property type="entry name" value="L-asparaginase_I"/>
</dbReference>
<dbReference type="InterPro" id="IPR027474">
    <property type="entry name" value="L-asparaginase_N"/>
</dbReference>
<dbReference type="PANTHER" id="PTHR11707">
    <property type="entry name" value="L-ASPARAGINASE"/>
    <property type="match status" value="1"/>
</dbReference>
<dbReference type="GO" id="GO:0004067">
    <property type="term" value="F:asparaginase activity"/>
    <property type="evidence" value="ECO:0007669"/>
    <property type="project" value="UniProtKB-UniRule"/>
</dbReference>
<dbReference type="Pfam" id="PF00710">
    <property type="entry name" value="Asparaginase"/>
    <property type="match status" value="1"/>
</dbReference>
<dbReference type="Pfam" id="PF17763">
    <property type="entry name" value="Asparaginase_C"/>
    <property type="match status" value="1"/>
</dbReference>
<dbReference type="PRINTS" id="PR00139">
    <property type="entry name" value="ASNGLNASE"/>
</dbReference>
<dbReference type="CDD" id="cd08963">
    <property type="entry name" value="L-asparaginase_I"/>
    <property type="match status" value="1"/>
</dbReference>
<organism evidence="5">
    <name type="scientific">Caldithrix abyssi</name>
    <dbReference type="NCBI Taxonomy" id="187145"/>
    <lineage>
        <taxon>Bacteria</taxon>
        <taxon>Pseudomonadati</taxon>
        <taxon>Calditrichota</taxon>
        <taxon>Calditrichia</taxon>
        <taxon>Calditrichales</taxon>
        <taxon>Calditrichaceae</taxon>
        <taxon>Caldithrix</taxon>
    </lineage>
</organism>
<dbReference type="Proteomes" id="UP000886005">
    <property type="component" value="Unassembled WGS sequence"/>
</dbReference>
<dbReference type="AlphaFoldDB" id="A0A7V1LMQ7"/>
<proteinExistence type="predicted"/>
<evidence type="ECO:0000256" key="1">
    <source>
        <dbReference type="PIRSR" id="PIRSR001220-2"/>
    </source>
</evidence>
<reference evidence="5" key="1">
    <citation type="journal article" date="2020" name="mSystems">
        <title>Genome- and Community-Level Interaction Insights into Carbon Utilization and Element Cycling Functions of Hydrothermarchaeota in Hydrothermal Sediment.</title>
        <authorList>
            <person name="Zhou Z."/>
            <person name="Liu Y."/>
            <person name="Xu W."/>
            <person name="Pan J."/>
            <person name="Luo Z.H."/>
            <person name="Li M."/>
        </authorList>
    </citation>
    <scope>NUCLEOTIDE SEQUENCE [LARGE SCALE GENOMIC DNA]</scope>
    <source>
        <strain evidence="5">HyVt-456</strain>
    </source>
</reference>
<dbReference type="PROSITE" id="PS51732">
    <property type="entry name" value="ASN_GLN_ASE_3"/>
    <property type="match status" value="1"/>
</dbReference>
<feature type="non-terminal residue" evidence="5">
    <location>
        <position position="1"/>
    </location>
</feature>
<dbReference type="InterPro" id="IPR006034">
    <property type="entry name" value="Asparaginase/glutaminase-like"/>
</dbReference>
<feature type="domain" description="Asparaginase/glutaminase C-terminal" evidence="4">
    <location>
        <begin position="185"/>
        <end position="300"/>
    </location>
</feature>
<evidence type="ECO:0000259" key="4">
    <source>
        <dbReference type="Pfam" id="PF17763"/>
    </source>
</evidence>
<gene>
    <name evidence="5" type="ORF">ENJ10_09280</name>
</gene>
<feature type="binding site" evidence="1">
    <location>
        <begin position="66"/>
        <end position="67"/>
    </location>
    <ligand>
        <name>substrate</name>
    </ligand>
</feature>
<dbReference type="Gene3D" id="3.40.50.40">
    <property type="match status" value="1"/>
</dbReference>
<dbReference type="InterPro" id="IPR040919">
    <property type="entry name" value="Asparaginase_C"/>
</dbReference>
<dbReference type="PIRSF" id="PIRSF001220">
    <property type="entry name" value="L-ASNase_gatD"/>
    <property type="match status" value="1"/>
</dbReference>
<dbReference type="InterPro" id="IPR027473">
    <property type="entry name" value="L-asparaginase_C"/>
</dbReference>
<dbReference type="InterPro" id="IPR036152">
    <property type="entry name" value="Asp/glu_Ase-like_sf"/>
</dbReference>
<evidence type="ECO:0000259" key="3">
    <source>
        <dbReference type="Pfam" id="PF00710"/>
    </source>
</evidence>
<dbReference type="PROSITE" id="PS00917">
    <property type="entry name" value="ASN_GLN_ASE_2"/>
    <property type="match status" value="1"/>
</dbReference>
<evidence type="ECO:0000313" key="5">
    <source>
        <dbReference type="EMBL" id="HED10866.1"/>
    </source>
</evidence>
<feature type="active site" evidence="2">
    <location>
        <position position="66"/>
    </location>
</feature>
<dbReference type="SUPFAM" id="SSF53774">
    <property type="entry name" value="Glutaminase/Asparaginase"/>
    <property type="match status" value="1"/>
</dbReference>
<dbReference type="SMART" id="SM00870">
    <property type="entry name" value="Asparaginase"/>
    <property type="match status" value="1"/>
</dbReference>
<feature type="binding site" evidence="1">
    <location>
        <position position="35"/>
    </location>
    <ligand>
        <name>substrate</name>
    </ligand>
</feature>
<dbReference type="EMBL" id="DRLD01000259">
    <property type="protein sequence ID" value="HED10866.1"/>
    <property type="molecule type" value="Genomic_DNA"/>
</dbReference>
<dbReference type="PIRSF" id="PIRSF500176">
    <property type="entry name" value="L_ASNase"/>
    <property type="match status" value="1"/>
</dbReference>
<name>A0A7V1LMQ7_CALAY</name>
<accession>A0A7V1LMQ7</accession>
<comment type="caution">
    <text evidence="5">The sequence shown here is derived from an EMBL/GenBank/DDBJ whole genome shotgun (WGS) entry which is preliminary data.</text>
</comment>